<dbReference type="PRINTS" id="PR00080">
    <property type="entry name" value="SDRFAMILY"/>
</dbReference>
<keyword evidence="6" id="KW-1185">Reference proteome</keyword>
<evidence type="ECO:0000313" key="6">
    <source>
        <dbReference type="Proteomes" id="UP000266188"/>
    </source>
</evidence>
<evidence type="ECO:0000256" key="2">
    <source>
        <dbReference type="ARBA" id="ARBA00022857"/>
    </source>
</evidence>
<dbReference type="PRINTS" id="PR00081">
    <property type="entry name" value="GDHRDH"/>
</dbReference>
<dbReference type="InterPro" id="IPR020904">
    <property type="entry name" value="Sc_DH/Rdtase_CS"/>
</dbReference>
<evidence type="ECO:0000259" key="4">
    <source>
        <dbReference type="SMART" id="SM00822"/>
    </source>
</evidence>
<dbReference type="SMART" id="SM00822">
    <property type="entry name" value="PKS_KR"/>
    <property type="match status" value="1"/>
</dbReference>
<organism evidence="5 6">
    <name type="scientific">Aspergillus sclerotialis</name>
    <dbReference type="NCBI Taxonomy" id="2070753"/>
    <lineage>
        <taxon>Eukaryota</taxon>
        <taxon>Fungi</taxon>
        <taxon>Dikarya</taxon>
        <taxon>Ascomycota</taxon>
        <taxon>Pezizomycotina</taxon>
        <taxon>Eurotiomycetes</taxon>
        <taxon>Eurotiomycetidae</taxon>
        <taxon>Eurotiales</taxon>
        <taxon>Aspergillaceae</taxon>
        <taxon>Aspergillus</taxon>
        <taxon>Aspergillus subgen. Polypaecilum</taxon>
    </lineage>
</organism>
<dbReference type="GO" id="GO:0048038">
    <property type="term" value="F:quinone binding"/>
    <property type="evidence" value="ECO:0007669"/>
    <property type="project" value="TreeGrafter"/>
</dbReference>
<dbReference type="GO" id="GO:0006633">
    <property type="term" value="P:fatty acid biosynthetic process"/>
    <property type="evidence" value="ECO:0007669"/>
    <property type="project" value="TreeGrafter"/>
</dbReference>
<gene>
    <name evidence="5" type="ORF">PHISCL_05905</name>
</gene>
<keyword evidence="2" id="KW-0521">NADP</keyword>
<name>A0A3A2ZK35_9EURO</name>
<dbReference type="InterPro" id="IPR002347">
    <property type="entry name" value="SDR_fam"/>
</dbReference>
<dbReference type="CDD" id="cd05233">
    <property type="entry name" value="SDR_c"/>
    <property type="match status" value="1"/>
</dbReference>
<comment type="caution">
    <text evidence="5">The sequence shown here is derived from an EMBL/GenBank/DDBJ whole genome shotgun (WGS) entry which is preliminary data.</text>
</comment>
<proteinExistence type="inferred from homology"/>
<dbReference type="PANTHER" id="PTHR42760:SF83">
    <property type="entry name" value="(3R)-3-HYDROXYACYL-COA DEHYDROGENASE"/>
    <property type="match status" value="1"/>
</dbReference>
<dbReference type="EMBL" id="MVGC01000207">
    <property type="protein sequence ID" value="RJE21757.1"/>
    <property type="molecule type" value="Genomic_DNA"/>
</dbReference>
<dbReference type="AlphaFoldDB" id="A0A3A2ZK35"/>
<dbReference type="GO" id="GO:0016616">
    <property type="term" value="F:oxidoreductase activity, acting on the CH-OH group of donors, NAD or NADP as acceptor"/>
    <property type="evidence" value="ECO:0007669"/>
    <property type="project" value="TreeGrafter"/>
</dbReference>
<keyword evidence="3" id="KW-0560">Oxidoreductase</keyword>
<dbReference type="OrthoDB" id="1669814at2759"/>
<dbReference type="Proteomes" id="UP000266188">
    <property type="component" value="Unassembled WGS sequence"/>
</dbReference>
<dbReference type="PROSITE" id="PS00061">
    <property type="entry name" value="ADH_SHORT"/>
    <property type="match status" value="1"/>
</dbReference>
<accession>A0A3A2ZK35</accession>
<dbReference type="InterPro" id="IPR057326">
    <property type="entry name" value="KR_dom"/>
</dbReference>
<sequence length="247" mass="25294">MTETTRFSNKVILITGAGSGIGRATSIKLANLGASLALSDINLASVTETAAQCSTRTGQSHSTHEVDVSNTAAVDTFIAAVLTTHGRIDHIFNCAGVNPRSVNVSDTTDSYWATLIGVNLQGTFNICRASIPHLRSGASILNMSSMAGIRPSAGMSVYAASKAGVIGLSKGLALELGPRGIRVNVVAPGDICTATNAAVVAGQEEISAGRIALGRLGSPEEVADTVVFLFEGQFVNGSVVEVHGGLQ</sequence>
<evidence type="ECO:0000256" key="1">
    <source>
        <dbReference type="ARBA" id="ARBA00006484"/>
    </source>
</evidence>
<dbReference type="Gene3D" id="3.40.50.720">
    <property type="entry name" value="NAD(P)-binding Rossmann-like Domain"/>
    <property type="match status" value="1"/>
</dbReference>
<dbReference type="SUPFAM" id="SSF51735">
    <property type="entry name" value="NAD(P)-binding Rossmann-fold domains"/>
    <property type="match status" value="1"/>
</dbReference>
<dbReference type="STRING" id="2070753.A0A3A2ZK35"/>
<dbReference type="Pfam" id="PF13561">
    <property type="entry name" value="adh_short_C2"/>
    <property type="match status" value="1"/>
</dbReference>
<protein>
    <recommendedName>
        <fullName evidence="4">Ketoreductase domain-containing protein</fullName>
    </recommendedName>
</protein>
<dbReference type="GO" id="GO:0044550">
    <property type="term" value="P:secondary metabolite biosynthetic process"/>
    <property type="evidence" value="ECO:0007669"/>
    <property type="project" value="UniProtKB-ARBA"/>
</dbReference>
<dbReference type="FunFam" id="3.40.50.720:FF:000084">
    <property type="entry name" value="Short-chain dehydrogenase reductase"/>
    <property type="match status" value="1"/>
</dbReference>
<dbReference type="InterPro" id="IPR036291">
    <property type="entry name" value="NAD(P)-bd_dom_sf"/>
</dbReference>
<evidence type="ECO:0000256" key="3">
    <source>
        <dbReference type="ARBA" id="ARBA00023002"/>
    </source>
</evidence>
<reference evidence="6" key="1">
    <citation type="submission" date="2017-02" db="EMBL/GenBank/DDBJ databases">
        <authorList>
            <person name="Tafer H."/>
            <person name="Lopandic K."/>
        </authorList>
    </citation>
    <scope>NUCLEOTIDE SEQUENCE [LARGE SCALE GENOMIC DNA]</scope>
    <source>
        <strain evidence="6">CBS 366.77</strain>
    </source>
</reference>
<dbReference type="PANTHER" id="PTHR42760">
    <property type="entry name" value="SHORT-CHAIN DEHYDROGENASES/REDUCTASES FAMILY MEMBER"/>
    <property type="match status" value="1"/>
</dbReference>
<feature type="domain" description="Ketoreductase" evidence="4">
    <location>
        <begin position="10"/>
        <end position="189"/>
    </location>
</feature>
<comment type="similarity">
    <text evidence="1">Belongs to the short-chain dehydrogenases/reductases (SDR) family.</text>
</comment>
<evidence type="ECO:0000313" key="5">
    <source>
        <dbReference type="EMBL" id="RJE21757.1"/>
    </source>
</evidence>